<dbReference type="Proteomes" id="UP000075886">
    <property type="component" value="Unassembled WGS sequence"/>
</dbReference>
<dbReference type="AlphaFoldDB" id="A0A182QJD0"/>
<accession>A0A182QJD0</accession>
<feature type="region of interest" description="Disordered" evidence="1">
    <location>
        <begin position="20"/>
        <end position="100"/>
    </location>
</feature>
<evidence type="ECO:0000313" key="2">
    <source>
        <dbReference type="EnsemblMetazoa" id="AFAF011397-PA"/>
    </source>
</evidence>
<sequence length="159" mass="16707">MSNVECGNSSSKSVLKKLLLSEEGPHRSDEEFGLLRGETIEPIEAPPAGPPPMPVPPPPVAIPSPAPPGPNTMLPPPGPPRVPPVIPPPPPEGPPSMPCVGPAVPLPPPFSTLDISGPPILLTPCTAMMKSDSFGFVQRKSFDCVFTCTYTSGPPRRRR</sequence>
<evidence type="ECO:0000313" key="3">
    <source>
        <dbReference type="Proteomes" id="UP000075886"/>
    </source>
</evidence>
<keyword evidence="3" id="KW-1185">Reference proteome</keyword>
<organism evidence="2 3">
    <name type="scientific">Anopheles farauti</name>
    <dbReference type="NCBI Taxonomy" id="69004"/>
    <lineage>
        <taxon>Eukaryota</taxon>
        <taxon>Metazoa</taxon>
        <taxon>Ecdysozoa</taxon>
        <taxon>Arthropoda</taxon>
        <taxon>Hexapoda</taxon>
        <taxon>Insecta</taxon>
        <taxon>Pterygota</taxon>
        <taxon>Neoptera</taxon>
        <taxon>Endopterygota</taxon>
        <taxon>Diptera</taxon>
        <taxon>Nematocera</taxon>
        <taxon>Culicoidea</taxon>
        <taxon>Culicidae</taxon>
        <taxon>Anophelinae</taxon>
        <taxon>Anopheles</taxon>
    </lineage>
</organism>
<protein>
    <submittedName>
        <fullName evidence="2">Uncharacterized protein</fullName>
    </submittedName>
</protein>
<reference evidence="2" key="2">
    <citation type="submission" date="2020-05" db="UniProtKB">
        <authorList>
            <consortium name="EnsemblMetazoa"/>
        </authorList>
    </citation>
    <scope>IDENTIFICATION</scope>
    <source>
        <strain evidence="2">FAR1</strain>
    </source>
</reference>
<evidence type="ECO:0000256" key="1">
    <source>
        <dbReference type="SAM" id="MobiDB-lite"/>
    </source>
</evidence>
<feature type="compositionally biased region" description="Pro residues" evidence="1">
    <location>
        <begin position="44"/>
        <end position="97"/>
    </location>
</feature>
<dbReference type="EMBL" id="AXCN02000673">
    <property type="status" value="NOT_ANNOTATED_CDS"/>
    <property type="molecule type" value="Genomic_DNA"/>
</dbReference>
<proteinExistence type="predicted"/>
<dbReference type="PRINTS" id="PR01217">
    <property type="entry name" value="PRICHEXTENSN"/>
</dbReference>
<reference evidence="3" key="1">
    <citation type="submission" date="2014-01" db="EMBL/GenBank/DDBJ databases">
        <title>The Genome Sequence of Anopheles farauti FAR1 (V2).</title>
        <authorList>
            <consortium name="The Broad Institute Genomics Platform"/>
            <person name="Neafsey D.E."/>
            <person name="Besansky N."/>
            <person name="Howell P."/>
            <person name="Walton C."/>
            <person name="Young S.K."/>
            <person name="Zeng Q."/>
            <person name="Gargeya S."/>
            <person name="Fitzgerald M."/>
            <person name="Haas B."/>
            <person name="Abouelleil A."/>
            <person name="Allen A.W."/>
            <person name="Alvarado L."/>
            <person name="Arachchi H.M."/>
            <person name="Berlin A.M."/>
            <person name="Chapman S.B."/>
            <person name="Gainer-Dewar J."/>
            <person name="Goldberg J."/>
            <person name="Griggs A."/>
            <person name="Gujja S."/>
            <person name="Hansen M."/>
            <person name="Howarth C."/>
            <person name="Imamovic A."/>
            <person name="Ireland A."/>
            <person name="Larimer J."/>
            <person name="McCowan C."/>
            <person name="Murphy C."/>
            <person name="Pearson M."/>
            <person name="Poon T.W."/>
            <person name="Priest M."/>
            <person name="Roberts A."/>
            <person name="Saif S."/>
            <person name="Shea T."/>
            <person name="Sisk P."/>
            <person name="Sykes S."/>
            <person name="Wortman J."/>
            <person name="Nusbaum C."/>
            <person name="Birren B."/>
        </authorList>
    </citation>
    <scope>NUCLEOTIDE SEQUENCE [LARGE SCALE GENOMIC DNA]</scope>
    <source>
        <strain evidence="3">FAR1</strain>
    </source>
</reference>
<dbReference type="VEuPathDB" id="VectorBase:AFAF011397"/>
<feature type="compositionally biased region" description="Basic and acidic residues" evidence="1">
    <location>
        <begin position="20"/>
        <end position="30"/>
    </location>
</feature>
<name>A0A182QJD0_9DIPT</name>
<dbReference type="EnsemblMetazoa" id="AFAF011397-RA">
    <property type="protein sequence ID" value="AFAF011397-PA"/>
    <property type="gene ID" value="AFAF011397"/>
</dbReference>